<proteinExistence type="predicted"/>
<dbReference type="Proteomes" id="UP000238356">
    <property type="component" value="Unassembled WGS sequence"/>
</dbReference>
<dbReference type="EMBL" id="PSZD01000020">
    <property type="protein sequence ID" value="PPJ24331.1"/>
    <property type="molecule type" value="Genomic_DNA"/>
</dbReference>
<evidence type="ECO:0000313" key="3">
    <source>
        <dbReference type="EMBL" id="PPJ24331.1"/>
    </source>
</evidence>
<dbReference type="Gene3D" id="3.40.50.10320">
    <property type="entry name" value="LmbE-like"/>
    <property type="match status" value="1"/>
</dbReference>
<dbReference type="GO" id="GO:0016137">
    <property type="term" value="P:glycoside metabolic process"/>
    <property type="evidence" value="ECO:0007669"/>
    <property type="project" value="UniProtKB-ARBA"/>
</dbReference>
<dbReference type="InterPro" id="IPR003737">
    <property type="entry name" value="GlcNAc_PI_deacetylase-related"/>
</dbReference>
<dbReference type="PANTHER" id="PTHR12993">
    <property type="entry name" value="N-ACETYLGLUCOSAMINYL-PHOSPHATIDYLINOSITOL DE-N-ACETYLASE-RELATED"/>
    <property type="match status" value="1"/>
</dbReference>
<evidence type="ECO:0000256" key="1">
    <source>
        <dbReference type="ARBA" id="ARBA00022833"/>
    </source>
</evidence>
<keyword evidence="1" id="KW-0862">Zinc</keyword>
<evidence type="ECO:0000256" key="2">
    <source>
        <dbReference type="SAM" id="MobiDB-lite"/>
    </source>
</evidence>
<sequence length="313" mass="33505">MSIPGVVGRRLGVSNNDRKADADPQSFPAAGERRKGPSMTSGSASAPTLMAVMAHPDDESTSAGGVLSLYARRGVRTVLVTCTNGEYGDGIDGAKPGSAGHNAERVARTRLAELRTACAHLGVGTLELLSHHDSGSIDQVRPSCTVFADVPLQTVAEELGALIEKHRPQVVVTHEPTGTRHVDHIHTARATEAAVRAGGVAAKLYYAAHGTRYWTRLRNALREAGIDYPEPDRSRRAVTDGIDEHVAARVDIRSVVSRKRSALFSHASQIHTSTTAKVPEELWPTVFAVEEYIRAFDVTGAPIPEDDLFAGLI</sequence>
<dbReference type="InterPro" id="IPR024078">
    <property type="entry name" value="LmbE-like_dom_sf"/>
</dbReference>
<dbReference type="Pfam" id="PF02585">
    <property type="entry name" value="PIG-L"/>
    <property type="match status" value="1"/>
</dbReference>
<protein>
    <submittedName>
        <fullName evidence="3">GlcNAc-PI de-N-acetylase</fullName>
    </submittedName>
</protein>
<dbReference type="SUPFAM" id="SSF102588">
    <property type="entry name" value="LmbE-like"/>
    <property type="match status" value="1"/>
</dbReference>
<keyword evidence="4" id="KW-1185">Reference proteome</keyword>
<dbReference type="AlphaFoldDB" id="A0A2S6A050"/>
<reference evidence="3 4" key="1">
    <citation type="submission" date="2018-02" db="EMBL/GenBank/DDBJ databases">
        <title>8 Nocardia nova and 1 Nocardia cyriacigeorgica strain used for evolution to TMP-SMX.</title>
        <authorList>
            <person name="Mehta H."/>
            <person name="Weng J."/>
            <person name="Shamoo Y."/>
        </authorList>
    </citation>
    <scope>NUCLEOTIDE SEQUENCE [LARGE SCALE GENOMIC DNA]</scope>
    <source>
        <strain evidence="3 4">BAA2227</strain>
    </source>
</reference>
<dbReference type="PANTHER" id="PTHR12993:SF26">
    <property type="entry name" value="1D-MYO-INOSITOL 2-ACETAMIDO-2-DEOXY-ALPHA-D-GLUCOPYRANOSIDE DEACETYLASE"/>
    <property type="match status" value="1"/>
</dbReference>
<feature type="region of interest" description="Disordered" evidence="2">
    <location>
        <begin position="1"/>
        <end position="44"/>
    </location>
</feature>
<dbReference type="GO" id="GO:0016811">
    <property type="term" value="F:hydrolase activity, acting on carbon-nitrogen (but not peptide) bonds, in linear amides"/>
    <property type="evidence" value="ECO:0007669"/>
    <property type="project" value="TreeGrafter"/>
</dbReference>
<comment type="caution">
    <text evidence="3">The sequence shown here is derived from an EMBL/GenBank/DDBJ whole genome shotgun (WGS) entry which is preliminary data.</text>
</comment>
<gene>
    <name evidence="3" type="ORF">C5F51_26520</name>
</gene>
<accession>A0A2S6A050</accession>
<name>A0A2S6A050_9NOCA</name>
<organism evidence="3 4">
    <name type="scientific">Nocardia nova</name>
    <dbReference type="NCBI Taxonomy" id="37330"/>
    <lineage>
        <taxon>Bacteria</taxon>
        <taxon>Bacillati</taxon>
        <taxon>Actinomycetota</taxon>
        <taxon>Actinomycetes</taxon>
        <taxon>Mycobacteriales</taxon>
        <taxon>Nocardiaceae</taxon>
        <taxon>Nocardia</taxon>
    </lineage>
</organism>
<evidence type="ECO:0000313" key="4">
    <source>
        <dbReference type="Proteomes" id="UP000238356"/>
    </source>
</evidence>